<feature type="region of interest" description="Disordered" evidence="1">
    <location>
        <begin position="26"/>
        <end position="73"/>
    </location>
</feature>
<proteinExistence type="predicted"/>
<evidence type="ECO:0000256" key="1">
    <source>
        <dbReference type="SAM" id="MobiDB-lite"/>
    </source>
</evidence>
<dbReference type="AlphaFoldDB" id="A0A1J5SYK7"/>
<dbReference type="EMBL" id="MLJW01000028">
    <property type="protein sequence ID" value="OIR09120.1"/>
    <property type="molecule type" value="Genomic_DNA"/>
</dbReference>
<feature type="region of interest" description="Disordered" evidence="1">
    <location>
        <begin position="121"/>
        <end position="144"/>
    </location>
</feature>
<feature type="compositionally biased region" description="Low complexity" evidence="1">
    <location>
        <begin position="26"/>
        <end position="43"/>
    </location>
</feature>
<reference evidence="2" key="1">
    <citation type="submission" date="2016-10" db="EMBL/GenBank/DDBJ databases">
        <title>Sequence of Gallionella enrichment culture.</title>
        <authorList>
            <person name="Poehlein A."/>
            <person name="Muehling M."/>
            <person name="Daniel R."/>
        </authorList>
    </citation>
    <scope>NUCLEOTIDE SEQUENCE</scope>
</reference>
<name>A0A1J5SYK7_9ZZZZ</name>
<gene>
    <name evidence="2" type="ORF">GALL_87270</name>
</gene>
<protein>
    <submittedName>
        <fullName evidence="2">Uncharacterized protein</fullName>
    </submittedName>
</protein>
<comment type="caution">
    <text evidence="2">The sequence shown here is derived from an EMBL/GenBank/DDBJ whole genome shotgun (WGS) entry which is preliminary data.</text>
</comment>
<organism evidence="2">
    <name type="scientific">mine drainage metagenome</name>
    <dbReference type="NCBI Taxonomy" id="410659"/>
    <lineage>
        <taxon>unclassified sequences</taxon>
        <taxon>metagenomes</taxon>
        <taxon>ecological metagenomes</taxon>
    </lineage>
</organism>
<sequence length="144" mass="13443">MVSKLGSSSTAAVDVRAAAVAAAAQGRVGPSAAVRGGASGAAPVLPVPAESGDQTPVPAAQGESAGGGDAQGGAASFTLSPAAYGQMLSAQESGAASMLSVALRATGAYAAATALAGSPVPTADTQMPGLPPALASGRRLDLSV</sequence>
<evidence type="ECO:0000313" key="2">
    <source>
        <dbReference type="EMBL" id="OIR09120.1"/>
    </source>
</evidence>
<accession>A0A1J5SYK7</accession>